<evidence type="ECO:0000313" key="9">
    <source>
        <dbReference type="Proteomes" id="UP000036987"/>
    </source>
</evidence>
<dbReference type="GO" id="GO:0006508">
    <property type="term" value="P:proteolysis"/>
    <property type="evidence" value="ECO:0007669"/>
    <property type="project" value="UniProtKB-KW"/>
</dbReference>
<dbReference type="PANTHER" id="PTHR47967:SF23">
    <property type="entry name" value="OS04G0448300 PROTEIN"/>
    <property type="match status" value="1"/>
</dbReference>
<dbReference type="Gene3D" id="2.40.70.10">
    <property type="entry name" value="Acid Proteases"/>
    <property type="match status" value="2"/>
</dbReference>
<feature type="signal peptide" evidence="6">
    <location>
        <begin position="1"/>
        <end position="21"/>
    </location>
</feature>
<comment type="caution">
    <text evidence="8">The sequence shown here is derived from an EMBL/GenBank/DDBJ whole genome shotgun (WGS) entry which is preliminary data.</text>
</comment>
<proteinExistence type="inferred from homology"/>
<dbReference type="PANTHER" id="PTHR47967">
    <property type="entry name" value="OS07G0603500 PROTEIN-RELATED"/>
    <property type="match status" value="1"/>
</dbReference>
<dbReference type="GO" id="GO:0004190">
    <property type="term" value="F:aspartic-type endopeptidase activity"/>
    <property type="evidence" value="ECO:0007669"/>
    <property type="project" value="UniProtKB-KW"/>
</dbReference>
<dbReference type="PROSITE" id="PS00141">
    <property type="entry name" value="ASP_PROTEASE"/>
    <property type="match status" value="1"/>
</dbReference>
<dbReference type="OMA" id="TMVLHRE"/>
<reference evidence="9" key="1">
    <citation type="journal article" date="2016" name="Nature">
        <title>The genome of the seagrass Zostera marina reveals angiosperm adaptation to the sea.</title>
        <authorList>
            <person name="Olsen J.L."/>
            <person name="Rouze P."/>
            <person name="Verhelst B."/>
            <person name="Lin Y.-C."/>
            <person name="Bayer T."/>
            <person name="Collen J."/>
            <person name="Dattolo E."/>
            <person name="De Paoli E."/>
            <person name="Dittami S."/>
            <person name="Maumus F."/>
            <person name="Michel G."/>
            <person name="Kersting A."/>
            <person name="Lauritano C."/>
            <person name="Lohaus R."/>
            <person name="Toepel M."/>
            <person name="Tonon T."/>
            <person name="Vanneste K."/>
            <person name="Amirebrahimi M."/>
            <person name="Brakel J."/>
            <person name="Bostroem C."/>
            <person name="Chovatia M."/>
            <person name="Grimwood J."/>
            <person name="Jenkins J.W."/>
            <person name="Jueterbock A."/>
            <person name="Mraz A."/>
            <person name="Stam W.T."/>
            <person name="Tice H."/>
            <person name="Bornberg-Bauer E."/>
            <person name="Green P.J."/>
            <person name="Pearson G.A."/>
            <person name="Procaccini G."/>
            <person name="Duarte C.M."/>
            <person name="Schmutz J."/>
            <person name="Reusch T.B.H."/>
            <person name="Van de Peer Y."/>
        </authorList>
    </citation>
    <scope>NUCLEOTIDE SEQUENCE [LARGE SCALE GENOMIC DNA]</scope>
    <source>
        <strain evidence="9">cv. Finnish</strain>
    </source>
</reference>
<dbReference type="InterPro" id="IPR021109">
    <property type="entry name" value="Peptidase_aspartic_dom_sf"/>
</dbReference>
<keyword evidence="2" id="KW-0645">Protease</keyword>
<dbReference type="OrthoDB" id="660550at2759"/>
<feature type="domain" description="Peptidase A1" evidence="7">
    <location>
        <begin position="40"/>
        <end position="379"/>
    </location>
</feature>
<dbReference type="InterPro" id="IPR034161">
    <property type="entry name" value="Pepsin-like_plant"/>
</dbReference>
<feature type="chain" id="PRO_5005526955" description="Peptidase A1 domain-containing protein" evidence="6">
    <location>
        <begin position="22"/>
        <end position="386"/>
    </location>
</feature>
<dbReference type="AlphaFoldDB" id="A0A0K9NPQ4"/>
<protein>
    <recommendedName>
        <fullName evidence="7">Peptidase A1 domain-containing protein</fullName>
    </recommendedName>
</protein>
<organism evidence="8 9">
    <name type="scientific">Zostera marina</name>
    <name type="common">Eelgrass</name>
    <dbReference type="NCBI Taxonomy" id="29655"/>
    <lineage>
        <taxon>Eukaryota</taxon>
        <taxon>Viridiplantae</taxon>
        <taxon>Streptophyta</taxon>
        <taxon>Embryophyta</taxon>
        <taxon>Tracheophyta</taxon>
        <taxon>Spermatophyta</taxon>
        <taxon>Magnoliopsida</taxon>
        <taxon>Liliopsida</taxon>
        <taxon>Zosteraceae</taxon>
        <taxon>Zostera</taxon>
    </lineage>
</organism>
<keyword evidence="9" id="KW-1185">Reference proteome</keyword>
<dbReference type="PROSITE" id="PS51767">
    <property type="entry name" value="PEPTIDASE_A1"/>
    <property type="match status" value="1"/>
</dbReference>
<dbReference type="InterPro" id="IPR051708">
    <property type="entry name" value="Plant_Aspart_Prot_A1"/>
</dbReference>
<evidence type="ECO:0000256" key="5">
    <source>
        <dbReference type="ARBA" id="ARBA00023180"/>
    </source>
</evidence>
<dbReference type="InterPro" id="IPR001969">
    <property type="entry name" value="Aspartic_peptidase_AS"/>
</dbReference>
<dbReference type="CDD" id="cd05476">
    <property type="entry name" value="pepsin_A_like_plant"/>
    <property type="match status" value="1"/>
</dbReference>
<comment type="similarity">
    <text evidence="1">Belongs to the peptidase A1 family.</text>
</comment>
<keyword evidence="6" id="KW-0732">Signal</keyword>
<evidence type="ECO:0000259" key="7">
    <source>
        <dbReference type="PROSITE" id="PS51767"/>
    </source>
</evidence>
<keyword evidence="5" id="KW-0325">Glycoprotein</keyword>
<dbReference type="Proteomes" id="UP000036987">
    <property type="component" value="Unassembled WGS sequence"/>
</dbReference>
<evidence type="ECO:0000256" key="4">
    <source>
        <dbReference type="ARBA" id="ARBA00022801"/>
    </source>
</evidence>
<dbReference type="EMBL" id="LFYR01001898">
    <property type="protein sequence ID" value="KMZ58736.1"/>
    <property type="molecule type" value="Genomic_DNA"/>
</dbReference>
<dbReference type="Pfam" id="PF14541">
    <property type="entry name" value="TAXi_C"/>
    <property type="match status" value="1"/>
</dbReference>
<keyword evidence="4" id="KW-0378">Hydrolase</keyword>
<keyword evidence="3" id="KW-0064">Aspartyl protease</keyword>
<sequence length="386" mass="43051">MTFQMFILFLFFLDIFLPTNGYLLPNTTLRLAAEFSGGMYHLEFSMGKPPKPVKAVLDTGSSLSWIMCDPRGNPIYNPKTSKTYHKIACKNPLCELGKYAENCTEFCTYSYTYNDGHYIKGTLVNETLSFGKIEVPNMVIGCSTDTNLLGEPGIMGFGLTNFSLVGQLGLTQFSICLSSKKEVKSHVFFGSLADIKKGSPPSQPILTVPIVSHSNKSSDYWVALKAISIGKTYVETSWEATVKPNGEGLIAVDTGSDMCSFAMATYNVLKQAFKDEVKLPMVQNYKVGVGEGICFQIPAGKISNESSTSLTDGMPMVVYHLDGVDMKFSNDRFYEYDEKEKLVCVKIRGMKRKLSLWGNYQMKNMHILFDLKDMKLSFAHTQCHKL</sequence>
<dbReference type="InterPro" id="IPR033121">
    <property type="entry name" value="PEPTIDASE_A1"/>
</dbReference>
<evidence type="ECO:0000256" key="2">
    <source>
        <dbReference type="ARBA" id="ARBA00022670"/>
    </source>
</evidence>
<dbReference type="SUPFAM" id="SSF50630">
    <property type="entry name" value="Acid proteases"/>
    <property type="match status" value="1"/>
</dbReference>
<gene>
    <name evidence="8" type="ORF">ZOSMA_74G00800</name>
</gene>
<accession>A0A0K9NPQ4</accession>
<dbReference type="InterPro" id="IPR032799">
    <property type="entry name" value="TAXi_C"/>
</dbReference>
<evidence type="ECO:0000313" key="8">
    <source>
        <dbReference type="EMBL" id="KMZ58736.1"/>
    </source>
</evidence>
<evidence type="ECO:0000256" key="3">
    <source>
        <dbReference type="ARBA" id="ARBA00022750"/>
    </source>
</evidence>
<evidence type="ECO:0000256" key="6">
    <source>
        <dbReference type="SAM" id="SignalP"/>
    </source>
</evidence>
<evidence type="ECO:0000256" key="1">
    <source>
        <dbReference type="ARBA" id="ARBA00007447"/>
    </source>
</evidence>
<name>A0A0K9NPQ4_ZOSMR</name>
<dbReference type="Pfam" id="PF14543">
    <property type="entry name" value="TAXi_N"/>
    <property type="match status" value="1"/>
</dbReference>
<dbReference type="STRING" id="29655.A0A0K9NPQ4"/>
<dbReference type="InterPro" id="IPR032861">
    <property type="entry name" value="TAXi_N"/>
</dbReference>